<dbReference type="InterPro" id="IPR000597">
    <property type="entry name" value="Ribosomal_uL3"/>
</dbReference>
<dbReference type="GO" id="GO:0006412">
    <property type="term" value="P:translation"/>
    <property type="evidence" value="ECO:0007669"/>
    <property type="project" value="InterPro"/>
</dbReference>
<dbReference type="GO" id="GO:0003735">
    <property type="term" value="F:structural constituent of ribosome"/>
    <property type="evidence" value="ECO:0007669"/>
    <property type="project" value="InterPro"/>
</dbReference>
<comment type="caution">
    <text evidence="4">The sequence shown here is derived from an EMBL/GenBank/DDBJ whole genome shotgun (WGS) entry which is preliminary data.</text>
</comment>
<reference evidence="4" key="1">
    <citation type="journal article" date="2014" name="Front. Microbiol.">
        <title>High frequency of phylogenetically diverse reductive dehalogenase-homologous genes in deep subseafloor sedimentary metagenomes.</title>
        <authorList>
            <person name="Kawai M."/>
            <person name="Futagami T."/>
            <person name="Toyoda A."/>
            <person name="Takaki Y."/>
            <person name="Nishi S."/>
            <person name="Hori S."/>
            <person name="Arai W."/>
            <person name="Tsubouchi T."/>
            <person name="Morono Y."/>
            <person name="Uchiyama I."/>
            <person name="Ito T."/>
            <person name="Fujiyama A."/>
            <person name="Inagaki F."/>
            <person name="Takami H."/>
        </authorList>
    </citation>
    <scope>NUCLEOTIDE SEQUENCE</scope>
    <source>
        <strain evidence="4">Expedition CK06-06</strain>
    </source>
</reference>
<gene>
    <name evidence="4" type="ORF">S06H3_12944</name>
</gene>
<sequence>MPTKRSPRKGSLQFWPRKRASKFLPSANWNAINSASGKGLKGFICYKTGMASGYVKDNTEHSMTKGKNIIVPVTVLECPPMKIFSVRFYKNGRVTKEILNKKFDKELKRKLKTPKKDSEKIENIKPEDYDDLRIIAYSNV</sequence>
<keyword evidence="3" id="KW-0687">Ribonucleoprotein</keyword>
<dbReference type="GO" id="GO:1990904">
    <property type="term" value="C:ribonucleoprotein complex"/>
    <property type="evidence" value="ECO:0007669"/>
    <property type="project" value="UniProtKB-KW"/>
</dbReference>
<keyword evidence="2" id="KW-0689">Ribosomal protein</keyword>
<dbReference type="InterPro" id="IPR009000">
    <property type="entry name" value="Transl_B-barrel_sf"/>
</dbReference>
<dbReference type="Gene3D" id="3.30.1430.10">
    <property type="match status" value="1"/>
</dbReference>
<organism evidence="4">
    <name type="scientific">marine sediment metagenome</name>
    <dbReference type="NCBI Taxonomy" id="412755"/>
    <lineage>
        <taxon>unclassified sequences</taxon>
        <taxon>metagenomes</taxon>
        <taxon>ecological metagenomes</taxon>
    </lineage>
</organism>
<evidence type="ECO:0000256" key="2">
    <source>
        <dbReference type="ARBA" id="ARBA00022980"/>
    </source>
</evidence>
<evidence type="ECO:0000313" key="4">
    <source>
        <dbReference type="EMBL" id="GAI11201.1"/>
    </source>
</evidence>
<dbReference type="Gene3D" id="4.10.960.10">
    <property type="entry name" value="Ribosomal protein L3, domain 3"/>
    <property type="match status" value="1"/>
</dbReference>
<protein>
    <submittedName>
        <fullName evidence="4">Uncharacterized protein</fullName>
    </submittedName>
</protein>
<evidence type="ECO:0000256" key="3">
    <source>
        <dbReference type="ARBA" id="ARBA00023274"/>
    </source>
</evidence>
<dbReference type="SUPFAM" id="SSF50447">
    <property type="entry name" value="Translation proteins"/>
    <property type="match status" value="1"/>
</dbReference>
<dbReference type="InterPro" id="IPR044892">
    <property type="entry name" value="Ribosomal_L3_dom_3_arc_sf"/>
</dbReference>
<proteinExistence type="inferred from homology"/>
<accession>X1LZF5</accession>
<dbReference type="GO" id="GO:0005840">
    <property type="term" value="C:ribosome"/>
    <property type="evidence" value="ECO:0007669"/>
    <property type="project" value="UniProtKB-KW"/>
</dbReference>
<name>X1LZF5_9ZZZZ</name>
<feature type="non-terminal residue" evidence="4">
    <location>
        <position position="140"/>
    </location>
</feature>
<dbReference type="EMBL" id="BARV01006319">
    <property type="protein sequence ID" value="GAI11201.1"/>
    <property type="molecule type" value="Genomic_DNA"/>
</dbReference>
<evidence type="ECO:0000256" key="1">
    <source>
        <dbReference type="ARBA" id="ARBA00006540"/>
    </source>
</evidence>
<comment type="similarity">
    <text evidence="1">Belongs to the universal ribosomal protein uL3 family.</text>
</comment>
<dbReference type="AlphaFoldDB" id="X1LZF5"/>
<dbReference type="Pfam" id="PF00297">
    <property type="entry name" value="Ribosomal_L3"/>
    <property type="match status" value="1"/>
</dbReference>